<evidence type="ECO:0000313" key="9">
    <source>
        <dbReference type="Proteomes" id="UP000240883"/>
    </source>
</evidence>
<accession>A0A2T2P6A6</accession>
<gene>
    <name evidence="8" type="ORF">BS50DRAFT_180525</name>
</gene>
<evidence type="ECO:0000256" key="3">
    <source>
        <dbReference type="ARBA" id="ARBA00023015"/>
    </source>
</evidence>
<protein>
    <recommendedName>
        <fullName evidence="7">Xylanolytic transcriptional activator regulatory domain-containing protein</fullName>
    </recommendedName>
</protein>
<feature type="domain" description="Xylanolytic transcriptional activator regulatory" evidence="7">
    <location>
        <begin position="15"/>
        <end position="108"/>
    </location>
</feature>
<dbReference type="GO" id="GO:0003677">
    <property type="term" value="F:DNA binding"/>
    <property type="evidence" value="ECO:0007669"/>
    <property type="project" value="InterPro"/>
</dbReference>
<keyword evidence="4" id="KW-0804">Transcription</keyword>
<dbReference type="OrthoDB" id="5370478at2759"/>
<proteinExistence type="predicted"/>
<feature type="compositionally biased region" description="Polar residues" evidence="6">
    <location>
        <begin position="526"/>
        <end position="540"/>
    </location>
</feature>
<evidence type="ECO:0000313" key="8">
    <source>
        <dbReference type="EMBL" id="PSN73149.1"/>
    </source>
</evidence>
<dbReference type="InterPro" id="IPR050815">
    <property type="entry name" value="TF_fung"/>
</dbReference>
<dbReference type="GO" id="GO:0005634">
    <property type="term" value="C:nucleus"/>
    <property type="evidence" value="ECO:0007669"/>
    <property type="project" value="UniProtKB-SubCell"/>
</dbReference>
<dbReference type="Proteomes" id="UP000240883">
    <property type="component" value="Unassembled WGS sequence"/>
</dbReference>
<dbReference type="PANTHER" id="PTHR47338:SF5">
    <property type="entry name" value="ZN(II)2CYS6 TRANSCRIPTION FACTOR (EUROFUNG)"/>
    <property type="match status" value="1"/>
</dbReference>
<dbReference type="CDD" id="cd12148">
    <property type="entry name" value="fungal_TF_MHR"/>
    <property type="match status" value="1"/>
</dbReference>
<dbReference type="EMBL" id="KZ678129">
    <property type="protein sequence ID" value="PSN73149.1"/>
    <property type="molecule type" value="Genomic_DNA"/>
</dbReference>
<feature type="region of interest" description="Disordered" evidence="6">
    <location>
        <begin position="406"/>
        <end position="540"/>
    </location>
</feature>
<evidence type="ECO:0000256" key="5">
    <source>
        <dbReference type="ARBA" id="ARBA00023242"/>
    </source>
</evidence>
<feature type="compositionally biased region" description="Polar residues" evidence="6">
    <location>
        <begin position="406"/>
        <end position="421"/>
    </location>
</feature>
<dbReference type="STRING" id="1448308.A0A2T2P6A6"/>
<sequence>MLGYYEWRMNQGLRAYQTITSAICLARAQGLHIEPDLDDLRDACEQTVQSEEPIYESKEDKFISLEIRRRTFWSCFIMDRYLSCGKYRGQMLHLSEIRTQLPCSERSFSFGQNVKTAMLQESSTQFLQRKAELEKIRERQQRQGTDDGLSDDDDMKFEYGSEEDTLARFIRALELFGDILRNWSCLGGRRLEKDRPPWDDDSTFKKYEDKLTEMKKLIPSDLRLSPSRTEAHIRLRTSRNYVQLHAIFTLCSIALHREYMPFLPFECKKPSGPTDAPTFEGIVPPTNKGGEDYWDIRAQECFKAAKEFHDLLHTCQEGGVLVETPVTVFAVYHVLVFLYVQYFPQMDQGQYLCNKSDRSYLEHERERAFAMLKHMSIRSKMAQDQLKTIDLLYQYLETKYRDYNEMVSSPDSNRSGGSTESGRGLSDYKKHFESKLKEFGDIRDQTRHGKASTRDTARPPPLRDPQHTSDSGSPSMTEERMEDVQPTNQTKWTTLNSGRTPSENGTPRPINGHPNYYNTPHEDSNSHANQMSPPAYTPTTNSTQYSPHFAGMDNSMVRPIAPMAAQYTPPMNYGNPNPPAAPPSNYGQSQRASMLQENQQVRFDYMDYMNWAQANDFQTCAEIAARQSDQMNFAYYNQIYNQPTYPPHIGMVPTDYTMNSSLQNKYS</sequence>
<name>A0A2T2P6A6_CORCC</name>
<dbReference type="Pfam" id="PF04082">
    <property type="entry name" value="Fungal_trans"/>
    <property type="match status" value="1"/>
</dbReference>
<dbReference type="GO" id="GO:0000981">
    <property type="term" value="F:DNA-binding transcription factor activity, RNA polymerase II-specific"/>
    <property type="evidence" value="ECO:0007669"/>
    <property type="project" value="InterPro"/>
</dbReference>
<dbReference type="GO" id="GO:0006351">
    <property type="term" value="P:DNA-templated transcription"/>
    <property type="evidence" value="ECO:0007669"/>
    <property type="project" value="InterPro"/>
</dbReference>
<dbReference type="GO" id="GO:0008270">
    <property type="term" value="F:zinc ion binding"/>
    <property type="evidence" value="ECO:0007669"/>
    <property type="project" value="InterPro"/>
</dbReference>
<dbReference type="PANTHER" id="PTHR47338">
    <property type="entry name" value="ZN(II)2CYS6 TRANSCRIPTION FACTOR (EUROFUNG)-RELATED"/>
    <property type="match status" value="1"/>
</dbReference>
<dbReference type="InterPro" id="IPR007219">
    <property type="entry name" value="XnlR_reg_dom"/>
</dbReference>
<evidence type="ECO:0000256" key="2">
    <source>
        <dbReference type="ARBA" id="ARBA00022723"/>
    </source>
</evidence>
<reference evidence="8 9" key="1">
    <citation type="journal article" date="2018" name="Front. Microbiol.">
        <title>Genome-Wide Analysis of Corynespora cassiicola Leaf Fall Disease Putative Effectors.</title>
        <authorList>
            <person name="Lopez D."/>
            <person name="Ribeiro S."/>
            <person name="Label P."/>
            <person name="Fumanal B."/>
            <person name="Venisse J.S."/>
            <person name="Kohler A."/>
            <person name="de Oliveira R.R."/>
            <person name="Labutti K."/>
            <person name="Lipzen A."/>
            <person name="Lail K."/>
            <person name="Bauer D."/>
            <person name="Ohm R.A."/>
            <person name="Barry K.W."/>
            <person name="Spatafora J."/>
            <person name="Grigoriev I.V."/>
            <person name="Martin F.M."/>
            <person name="Pujade-Renaud V."/>
        </authorList>
    </citation>
    <scope>NUCLEOTIDE SEQUENCE [LARGE SCALE GENOMIC DNA]</scope>
    <source>
        <strain evidence="8 9">Philippines</strain>
    </source>
</reference>
<feature type="compositionally biased region" description="Basic and acidic residues" evidence="6">
    <location>
        <begin position="426"/>
        <end position="457"/>
    </location>
</feature>
<dbReference type="SMART" id="SM00906">
    <property type="entry name" value="Fungal_trans"/>
    <property type="match status" value="1"/>
</dbReference>
<evidence type="ECO:0000256" key="1">
    <source>
        <dbReference type="ARBA" id="ARBA00004123"/>
    </source>
</evidence>
<dbReference type="AlphaFoldDB" id="A0A2T2P6A6"/>
<keyword evidence="3" id="KW-0805">Transcription regulation</keyword>
<evidence type="ECO:0000256" key="6">
    <source>
        <dbReference type="SAM" id="MobiDB-lite"/>
    </source>
</evidence>
<evidence type="ECO:0000259" key="7">
    <source>
        <dbReference type="SMART" id="SM00906"/>
    </source>
</evidence>
<comment type="subcellular location">
    <subcellularLocation>
        <location evidence="1">Nucleus</location>
    </subcellularLocation>
</comment>
<keyword evidence="9" id="KW-1185">Reference proteome</keyword>
<keyword evidence="5" id="KW-0539">Nucleus</keyword>
<keyword evidence="2" id="KW-0479">Metal-binding</keyword>
<organism evidence="8 9">
    <name type="scientific">Corynespora cassiicola Philippines</name>
    <dbReference type="NCBI Taxonomy" id="1448308"/>
    <lineage>
        <taxon>Eukaryota</taxon>
        <taxon>Fungi</taxon>
        <taxon>Dikarya</taxon>
        <taxon>Ascomycota</taxon>
        <taxon>Pezizomycotina</taxon>
        <taxon>Dothideomycetes</taxon>
        <taxon>Pleosporomycetidae</taxon>
        <taxon>Pleosporales</taxon>
        <taxon>Corynesporascaceae</taxon>
        <taxon>Corynespora</taxon>
    </lineage>
</organism>
<feature type="compositionally biased region" description="Polar residues" evidence="6">
    <location>
        <begin position="485"/>
        <end position="505"/>
    </location>
</feature>
<evidence type="ECO:0000256" key="4">
    <source>
        <dbReference type="ARBA" id="ARBA00023163"/>
    </source>
</evidence>